<dbReference type="Proteomes" id="UP000036403">
    <property type="component" value="Unassembled WGS sequence"/>
</dbReference>
<dbReference type="PROSITE" id="PS50912">
    <property type="entry name" value="EAR"/>
    <property type="match status" value="1"/>
</dbReference>
<sequence>MPAIKEAEASWKFLLPSAKNLTIAEPVRFDNLNLQSGTVESIEVVAEENILPPHLIEEALDELNRSIDNVAIAGLSKGQKEMTSADVEMWKDEIVIDDAYLEELEIDRVDVDFVNDMEMRSEKIILPEGNQNFTYPLRVENIVVHELEVESLCGVPAQCTITYKNSLDIVNLTTQMLNGIPADKLMTTTTNQTFDDFYIPVLKIDNLFAEKVNGILIEEAARKSRKNVIKENFVYFIEGKLKLANLRVTENFTIDVNTSMVKMLDERFLHIYENVTILGDLHLRNIKLENTAALLVEDVPVNVNDIFNNSWTKSSDQTITEKITLENGFTIDRLNAKYLNGFAESDFLYTTMEEIPSEFTNLRFENLHVDEFFSENDSNDSLFQVESNQLIIRKQLHLQSLRAEDIITLTFNGIDVDDIMNGIGANFSGTVKLPAVRARRVFVDNLDVHLLNDREVLFEDGLHINDDHQIATLKVPQFNVRKLEVERLNGTEMNLLMQLKDLTDSDLSRIVIDGDLIVKNLTVGQVDGQSMESFLEELGHSDIVITSERSIESLIVENITLESLHGQNFNELFANVLSKSREQTIPGHFSAHVVTSDNVTMDFINEQNASQLMWIDEPLTITGNVTFSDLFVEGDVISSKLNGRDVRELYDSLLDVRVKNIDFLKVDGNISWETPLTSPTSISYLLKNAVTTTGDQDITGKVTFAKDVHAWMVTGAYNEINEIGRIISDTVINDGEEIEISGKKFFENDFVTDKLVVNGDLGIVKVNDVDILKFNDSVVRKDREETIVGPLTFLKDVTIEKLHVNDADLNASIDAAVRLDDVMPDNVFFEDLEVMDDVHLKNLNGIDFDEFASNRVTLTGNHSISCDLKFNGVVTVTGNAHVGKINGIRPSEFILNNVNEVQMIYGTKTFQEALIVEGNVTAPRVNGVDIIKEYNDGVKHDEDVDIFGNFIFKANVRIQNMNVSGLVNGVNLRSAISDSQEKVNKTLQSLEESWKIIEQNIAYSSRVSETLRNIFFYLETEETLKIPGNNVSKIDVVHFNENAIRLNMHSEQPGRFCGLPDNCSCAYQSVVEIVDGNVRKWQVNPGEIVKNFHDPNSIFGVNVITNAVSSNEKCTSTRTKQEFTTISLMKSEDSKEIHEDVFDKIEGYLKDASIFKHDGDVYIILAIYYDKARATHRTNSLLYKVHMAERNATLIQEIPTNGAWSIQIFQINRHEVFLLIGCFGESSESSLYRFDPLTQKFEQLRTFASRSRYVKSLSQGKDHFVLLDNPDTNAVNIYKYDPTSHFGDSDVFVIVTTQGGRFYIYEYMFAGKFQMKLQHAVDGLRTMMPFYYMDRHYILIGTDDNNIIFRIVKQGPHPTKG</sequence>
<evidence type="ECO:0000313" key="4">
    <source>
        <dbReference type="Proteomes" id="UP000036403"/>
    </source>
</evidence>
<evidence type="ECO:0000313" key="3">
    <source>
        <dbReference type="EMBL" id="KMQ94581.1"/>
    </source>
</evidence>
<gene>
    <name evidence="3" type="ORF">RF55_5256</name>
</gene>
<keyword evidence="4" id="KW-1185">Reference proteome</keyword>
<dbReference type="OrthoDB" id="7936313at2759"/>
<protein>
    <submittedName>
        <fullName evidence="3">Grip and coiled-coil domain-containing protein</fullName>
    </submittedName>
</protein>
<dbReference type="STRING" id="67767.A0A0J7KWC0"/>
<reference evidence="3 4" key="1">
    <citation type="submission" date="2015-04" db="EMBL/GenBank/DDBJ databases">
        <title>Lasius niger genome sequencing.</title>
        <authorList>
            <person name="Konorov E.A."/>
            <person name="Nikitin M.A."/>
            <person name="Kirill M.V."/>
            <person name="Chang P."/>
        </authorList>
    </citation>
    <scope>NUCLEOTIDE SEQUENCE [LARGE SCALE GENOMIC DNA]</scope>
    <source>
        <tissue evidence="3">Whole</tissue>
    </source>
</reference>
<comment type="caution">
    <text evidence="3">The sequence shown here is derived from an EMBL/GenBank/DDBJ whole genome shotgun (WGS) entry which is preliminary data.</text>
</comment>
<name>A0A0J7KWC0_LASNI</name>
<accession>A0A0J7KWC0</accession>
<evidence type="ECO:0000256" key="1">
    <source>
        <dbReference type="ARBA" id="ARBA00022729"/>
    </source>
</evidence>
<organism evidence="3 4">
    <name type="scientific">Lasius niger</name>
    <name type="common">Black garden ant</name>
    <dbReference type="NCBI Taxonomy" id="67767"/>
    <lineage>
        <taxon>Eukaryota</taxon>
        <taxon>Metazoa</taxon>
        <taxon>Ecdysozoa</taxon>
        <taxon>Arthropoda</taxon>
        <taxon>Hexapoda</taxon>
        <taxon>Insecta</taxon>
        <taxon>Pterygota</taxon>
        <taxon>Neoptera</taxon>
        <taxon>Endopterygota</taxon>
        <taxon>Hymenoptera</taxon>
        <taxon>Apocrita</taxon>
        <taxon>Aculeata</taxon>
        <taxon>Formicoidea</taxon>
        <taxon>Formicidae</taxon>
        <taxon>Formicinae</taxon>
        <taxon>Lasius</taxon>
        <taxon>Lasius</taxon>
    </lineage>
</organism>
<dbReference type="EMBL" id="LBMM01002618">
    <property type="protein sequence ID" value="KMQ94581.1"/>
    <property type="molecule type" value="Genomic_DNA"/>
</dbReference>
<proteinExistence type="predicted"/>
<evidence type="ECO:0000256" key="2">
    <source>
        <dbReference type="ARBA" id="ARBA00022737"/>
    </source>
</evidence>
<keyword evidence="1" id="KW-0732">Signal</keyword>
<dbReference type="PaxDb" id="67767-A0A0J7KWC0"/>
<keyword evidence="2" id="KW-0677">Repeat</keyword>
<dbReference type="InterPro" id="IPR009039">
    <property type="entry name" value="EAR"/>
</dbReference>